<dbReference type="OrthoDB" id="9802507at2"/>
<dbReference type="GO" id="GO:0006189">
    <property type="term" value="P:'de novo' IMP biosynthetic process"/>
    <property type="evidence" value="ECO:0007669"/>
    <property type="project" value="UniProtKB-UniPathway"/>
</dbReference>
<dbReference type="AlphaFoldDB" id="N2B2S6"/>
<dbReference type="Proteomes" id="UP000012589">
    <property type="component" value="Unassembled WGS sequence"/>
</dbReference>
<evidence type="ECO:0000256" key="4">
    <source>
        <dbReference type="ARBA" id="ARBA00020367"/>
    </source>
</evidence>
<evidence type="ECO:0000313" key="15">
    <source>
        <dbReference type="Proteomes" id="UP000012589"/>
    </source>
</evidence>
<dbReference type="GO" id="GO:0005524">
    <property type="term" value="F:ATP binding"/>
    <property type="evidence" value="ECO:0007669"/>
    <property type="project" value="UniProtKB-KW"/>
</dbReference>
<dbReference type="STRING" id="1235802.C823_01426"/>
<dbReference type="InterPro" id="IPR036921">
    <property type="entry name" value="PurM-like_N_sf"/>
</dbReference>
<evidence type="ECO:0000256" key="8">
    <source>
        <dbReference type="ARBA" id="ARBA00031908"/>
    </source>
</evidence>
<dbReference type="PATRIC" id="fig|1235802.3.peg.1515"/>
<dbReference type="CDD" id="cd02196">
    <property type="entry name" value="PurM"/>
    <property type="match status" value="1"/>
</dbReference>
<feature type="domain" description="PurM-like C-terminal" evidence="13">
    <location>
        <begin position="144"/>
        <end position="307"/>
    </location>
</feature>
<comment type="pathway">
    <text evidence="1">Purine metabolism; IMP biosynthesis via de novo pathway; 5-amino-1-(5-phospho-D-ribosyl)imidazole from N(2)-formyl-N(1)-(5-phospho-D-ribosyl)glycinamide: step 2/2.</text>
</comment>
<accession>N2B2S6</accession>
<dbReference type="Gene3D" id="3.90.650.10">
    <property type="entry name" value="PurM-like C-terminal domain"/>
    <property type="match status" value="1"/>
</dbReference>
<dbReference type="PANTHER" id="PTHR10520">
    <property type="entry name" value="TRIFUNCTIONAL PURINE BIOSYNTHETIC PROTEIN ADENOSINE-3-RELATED"/>
    <property type="match status" value="1"/>
</dbReference>
<evidence type="ECO:0000256" key="2">
    <source>
        <dbReference type="ARBA" id="ARBA00010280"/>
    </source>
</evidence>
<dbReference type="Gene3D" id="3.30.1330.10">
    <property type="entry name" value="PurM-like, N-terminal domain"/>
    <property type="match status" value="1"/>
</dbReference>
<dbReference type="SUPFAM" id="SSF55326">
    <property type="entry name" value="PurM N-terminal domain-like"/>
    <property type="match status" value="1"/>
</dbReference>
<evidence type="ECO:0000256" key="7">
    <source>
        <dbReference type="ARBA" id="ARBA00022840"/>
    </source>
</evidence>
<organism evidence="14 15">
    <name type="scientific">Eubacterium plexicaudatum ASF492</name>
    <dbReference type="NCBI Taxonomy" id="1235802"/>
    <lineage>
        <taxon>Bacteria</taxon>
        <taxon>Bacillati</taxon>
        <taxon>Bacillota</taxon>
        <taxon>Clostridia</taxon>
        <taxon>Eubacteriales</taxon>
        <taxon>Eubacteriaceae</taxon>
        <taxon>Eubacterium</taxon>
    </lineage>
</organism>
<dbReference type="PANTHER" id="PTHR10520:SF12">
    <property type="entry name" value="TRIFUNCTIONAL PURINE BIOSYNTHETIC PROTEIN ADENOSINE-3"/>
    <property type="match status" value="1"/>
</dbReference>
<dbReference type="SUPFAM" id="SSF56042">
    <property type="entry name" value="PurM C-terminal domain-like"/>
    <property type="match status" value="1"/>
</dbReference>
<comment type="catalytic activity">
    <reaction evidence="11">
        <text>2-formamido-N(1)-(5-O-phospho-beta-D-ribosyl)acetamidine + ATP = 5-amino-1-(5-phospho-beta-D-ribosyl)imidazole + ADP + phosphate + H(+)</text>
        <dbReference type="Rhea" id="RHEA:23032"/>
        <dbReference type="ChEBI" id="CHEBI:15378"/>
        <dbReference type="ChEBI" id="CHEBI:30616"/>
        <dbReference type="ChEBI" id="CHEBI:43474"/>
        <dbReference type="ChEBI" id="CHEBI:137981"/>
        <dbReference type="ChEBI" id="CHEBI:147287"/>
        <dbReference type="ChEBI" id="CHEBI:456216"/>
        <dbReference type="EC" id="6.3.3.1"/>
    </reaction>
</comment>
<evidence type="ECO:0000256" key="6">
    <source>
        <dbReference type="ARBA" id="ARBA00022741"/>
    </source>
</evidence>
<keyword evidence="6" id="KW-0547">Nucleotide-binding</keyword>
<evidence type="ECO:0000256" key="9">
    <source>
        <dbReference type="ARBA" id="ARBA00032931"/>
    </source>
</evidence>
<dbReference type="GO" id="GO:0046084">
    <property type="term" value="P:adenine biosynthetic process"/>
    <property type="evidence" value="ECO:0007669"/>
    <property type="project" value="TreeGrafter"/>
</dbReference>
<keyword evidence="5 14" id="KW-0436">Ligase</keyword>
<dbReference type="Pfam" id="PF02769">
    <property type="entry name" value="AIRS_C"/>
    <property type="match status" value="1"/>
</dbReference>
<evidence type="ECO:0000256" key="1">
    <source>
        <dbReference type="ARBA" id="ARBA00004686"/>
    </source>
</evidence>
<dbReference type="GO" id="GO:0005829">
    <property type="term" value="C:cytosol"/>
    <property type="evidence" value="ECO:0007669"/>
    <property type="project" value="TreeGrafter"/>
</dbReference>
<dbReference type="InterPro" id="IPR036676">
    <property type="entry name" value="PurM-like_C_sf"/>
</dbReference>
<dbReference type="eggNOG" id="COG0150">
    <property type="taxonomic scope" value="Bacteria"/>
</dbReference>
<evidence type="ECO:0000259" key="13">
    <source>
        <dbReference type="Pfam" id="PF02769"/>
    </source>
</evidence>
<dbReference type="GO" id="GO:0004641">
    <property type="term" value="F:phosphoribosylformylglycinamidine cyclo-ligase activity"/>
    <property type="evidence" value="ECO:0007669"/>
    <property type="project" value="UniProtKB-EC"/>
</dbReference>
<keyword evidence="7" id="KW-0067">ATP-binding</keyword>
<gene>
    <name evidence="14" type="ORF">C823_01426</name>
</gene>
<comment type="similarity">
    <text evidence="2">Belongs to the AIR synthase family.</text>
</comment>
<dbReference type="UniPathway" id="UPA00074">
    <property type="reaction ID" value="UER00129"/>
</dbReference>
<feature type="domain" description="PurM-like N-terminal" evidence="12">
    <location>
        <begin position="25"/>
        <end position="130"/>
    </location>
</feature>
<comment type="caution">
    <text evidence="14">The sequence shown here is derived from an EMBL/GenBank/DDBJ whole genome shotgun (WGS) entry which is preliminary data.</text>
</comment>
<evidence type="ECO:0000256" key="5">
    <source>
        <dbReference type="ARBA" id="ARBA00022598"/>
    </source>
</evidence>
<evidence type="ECO:0000256" key="3">
    <source>
        <dbReference type="ARBA" id="ARBA00013047"/>
    </source>
</evidence>
<sequence>MREKFGLRKLENEILLDRFRTMSQPTLVSGTNGLSGKLYIASEMDKMDKIGYDCVAACVNDMAALGAEPLFFYMNISCVRPRAEKIRIIEDGITLGCEEAHIQFAGCEIVELPDKYAFDQYELAGFIVGILDGKKKIGSARLASGDVIIGLPSNGLHNNGYVLARKQLFLSKGTMEVYYDTLGATLGEQLLKPTKMYYTCMKHLLEAGTEVKSCVQVAHGGLDRALRLLLHERYGAVVKQRTDTIPPIYQMLHKDGNIDIQLMRQTFNMGIGMLMIVAEDVADKAAEYLEEAGERPVFLGLVETERDLIRYLE</sequence>
<name>N2B2S6_9FIRM</name>
<evidence type="ECO:0000256" key="11">
    <source>
        <dbReference type="ARBA" id="ARBA00049057"/>
    </source>
</evidence>
<evidence type="ECO:0000256" key="10">
    <source>
        <dbReference type="ARBA" id="ARBA00033093"/>
    </source>
</evidence>
<evidence type="ECO:0000259" key="12">
    <source>
        <dbReference type="Pfam" id="PF00586"/>
    </source>
</evidence>
<dbReference type="Pfam" id="PF00586">
    <property type="entry name" value="AIRS"/>
    <property type="match status" value="1"/>
</dbReference>
<keyword evidence="15" id="KW-1185">Reference proteome</keyword>
<dbReference type="EMBL" id="AQFT01000041">
    <property type="protein sequence ID" value="EMZ33008.1"/>
    <property type="molecule type" value="Genomic_DNA"/>
</dbReference>
<reference evidence="14 15" key="1">
    <citation type="journal article" date="2014" name="Genome Announc.">
        <title>Draft genome sequences of the altered schaedler flora, a defined bacterial community from gnotobiotic mice.</title>
        <authorList>
            <person name="Wannemuehler M.J."/>
            <person name="Overstreet A.M."/>
            <person name="Ward D.V."/>
            <person name="Phillips G.J."/>
        </authorList>
    </citation>
    <scope>NUCLEOTIDE SEQUENCE [LARGE SCALE GENOMIC DNA]</scope>
    <source>
        <strain evidence="14 15">ASF492</strain>
    </source>
</reference>
<dbReference type="InterPro" id="IPR004733">
    <property type="entry name" value="PurM_cligase"/>
</dbReference>
<dbReference type="GO" id="GO:0004637">
    <property type="term" value="F:phosphoribosylamine-glycine ligase activity"/>
    <property type="evidence" value="ECO:0007669"/>
    <property type="project" value="TreeGrafter"/>
</dbReference>
<dbReference type="InterPro" id="IPR010918">
    <property type="entry name" value="PurM-like_C_dom"/>
</dbReference>
<evidence type="ECO:0000313" key="14">
    <source>
        <dbReference type="EMBL" id="EMZ33008.1"/>
    </source>
</evidence>
<dbReference type="HOGENOM" id="CLU_047116_0_0_9"/>
<dbReference type="InterPro" id="IPR016188">
    <property type="entry name" value="PurM-like_N"/>
</dbReference>
<protein>
    <recommendedName>
        <fullName evidence="4">Phosphoribosylformylglycinamidine cyclo-ligase</fullName>
        <ecNumber evidence="3">6.3.3.1</ecNumber>
    </recommendedName>
    <alternativeName>
        <fullName evidence="9">AIR synthase</fullName>
    </alternativeName>
    <alternativeName>
        <fullName evidence="10">AIRS</fullName>
    </alternativeName>
    <alternativeName>
        <fullName evidence="8">Phosphoribosyl-aminoimidazole synthetase</fullName>
    </alternativeName>
</protein>
<proteinExistence type="inferred from homology"/>
<dbReference type="EC" id="6.3.3.1" evidence="3"/>